<gene>
    <name evidence="1" type="ORF">PSYPI_39449</name>
</gene>
<proteinExistence type="predicted"/>
<dbReference type="EMBL" id="AEAI01002737">
    <property type="protein sequence ID" value="EGH48036.1"/>
    <property type="molecule type" value="Genomic_DNA"/>
</dbReference>
<protein>
    <submittedName>
        <fullName evidence="1">Uncharacterized protein</fullName>
    </submittedName>
</protein>
<sequence length="36" mass="3831">MHSLIGSNKTGNALQPVALWTAFIEQLQQGGAQHPS</sequence>
<keyword evidence="2" id="KW-1185">Reference proteome</keyword>
<evidence type="ECO:0000313" key="1">
    <source>
        <dbReference type="EMBL" id="EGH48036.1"/>
    </source>
</evidence>
<organism evidence="1 2">
    <name type="scientific">Pseudomonas syringae pv. pisi str. 1704B</name>
    <dbReference type="NCBI Taxonomy" id="629263"/>
    <lineage>
        <taxon>Bacteria</taxon>
        <taxon>Pseudomonadati</taxon>
        <taxon>Pseudomonadota</taxon>
        <taxon>Gammaproteobacteria</taxon>
        <taxon>Pseudomonadales</taxon>
        <taxon>Pseudomonadaceae</taxon>
        <taxon>Pseudomonas</taxon>
        <taxon>Pseudomonas syringae</taxon>
    </lineage>
</organism>
<name>F3GLT3_PSESJ</name>
<dbReference type="AlphaFoldDB" id="F3GLT3"/>
<comment type="caution">
    <text evidence="1">The sequence shown here is derived from an EMBL/GenBank/DDBJ whole genome shotgun (WGS) entry which is preliminary data.</text>
</comment>
<dbReference type="HOGENOM" id="CLU_3361616_0_0_6"/>
<dbReference type="Proteomes" id="UP000004986">
    <property type="component" value="Unassembled WGS sequence"/>
</dbReference>
<evidence type="ECO:0000313" key="2">
    <source>
        <dbReference type="Proteomes" id="UP000004986"/>
    </source>
</evidence>
<reference evidence="1 2" key="1">
    <citation type="journal article" date="2011" name="PLoS Pathog.">
        <title>Dynamic evolution of pathogenicity revealed by sequencing and comparative genomics of 19 Pseudomonas syringae isolates.</title>
        <authorList>
            <person name="Baltrus D.A."/>
            <person name="Nishimura M.T."/>
            <person name="Romanchuk A."/>
            <person name="Chang J.H."/>
            <person name="Mukhtar M.S."/>
            <person name="Cherkis K."/>
            <person name="Roach J."/>
            <person name="Grant S.R."/>
            <person name="Jones C.D."/>
            <person name="Dangl J.L."/>
        </authorList>
    </citation>
    <scope>NUCLEOTIDE SEQUENCE [LARGE SCALE GENOMIC DNA]</scope>
    <source>
        <strain evidence="1 2">1704B</strain>
    </source>
</reference>
<accession>F3GLT3</accession>
<feature type="non-terminal residue" evidence="1">
    <location>
        <position position="36"/>
    </location>
</feature>